<dbReference type="AlphaFoldDB" id="A8RS81"/>
<reference evidence="1 2" key="1">
    <citation type="submission" date="2007-08" db="EMBL/GenBank/DDBJ databases">
        <authorList>
            <person name="Fulton L."/>
            <person name="Clifton S."/>
            <person name="Fulton B."/>
            <person name="Xu J."/>
            <person name="Minx P."/>
            <person name="Pepin K.H."/>
            <person name="Johnson M."/>
            <person name="Thiruvilangam P."/>
            <person name="Bhonagiri V."/>
            <person name="Nash W.E."/>
            <person name="Mardis E.R."/>
            <person name="Wilson R.K."/>
        </authorList>
    </citation>
    <scope>NUCLEOTIDE SEQUENCE [LARGE SCALE GENOMIC DNA]</scope>
    <source>
        <strain evidence="2">ATCC BAA-613 / DSM 15670 / CCUG 46953 / JCM 12243 / WAL 16351</strain>
    </source>
</reference>
<accession>A8RS81</accession>
<gene>
    <name evidence="1" type="ORF">CLOBOL_03230</name>
</gene>
<proteinExistence type="predicted"/>
<dbReference type="EMBL" id="ABCC02000029">
    <property type="protein sequence ID" value="EDP16462.1"/>
    <property type="molecule type" value="Genomic_DNA"/>
</dbReference>
<evidence type="ECO:0000313" key="1">
    <source>
        <dbReference type="EMBL" id="EDP16462.1"/>
    </source>
</evidence>
<organism evidence="1 2">
    <name type="scientific">Enterocloster bolteae (strain ATCC BAA-613 / DSM 15670 / CCUG 46953 / JCM 12243 / WAL 16351)</name>
    <name type="common">Clostridium bolteae</name>
    <dbReference type="NCBI Taxonomy" id="411902"/>
    <lineage>
        <taxon>Bacteria</taxon>
        <taxon>Bacillati</taxon>
        <taxon>Bacillota</taxon>
        <taxon>Clostridia</taxon>
        <taxon>Lachnospirales</taxon>
        <taxon>Lachnospiraceae</taxon>
        <taxon>Enterocloster</taxon>
    </lineage>
</organism>
<sequence>MAWELTDGTWIRTESGTGKRMIVIEKLFAEKGLGQSV</sequence>
<name>A8RS81_ENTBW</name>
<reference evidence="1 2" key="2">
    <citation type="submission" date="2007-09" db="EMBL/GenBank/DDBJ databases">
        <title>Draft genome sequence of Clostridium bolteae (ATCC BAA-613).</title>
        <authorList>
            <person name="Sudarsanam P."/>
            <person name="Ley R."/>
            <person name="Guruge J."/>
            <person name="Turnbaugh P.J."/>
            <person name="Mahowald M."/>
            <person name="Liep D."/>
            <person name="Gordon J."/>
        </authorList>
    </citation>
    <scope>NUCLEOTIDE SEQUENCE [LARGE SCALE GENOMIC DNA]</scope>
    <source>
        <strain evidence="2">ATCC BAA-613 / DSM 15670 / CCUG 46953 / JCM 12243 / WAL 16351</strain>
    </source>
</reference>
<comment type="caution">
    <text evidence="1">The sequence shown here is derived from an EMBL/GenBank/DDBJ whole genome shotgun (WGS) entry which is preliminary data.</text>
</comment>
<dbReference type="Proteomes" id="UP000005396">
    <property type="component" value="Unassembled WGS sequence"/>
</dbReference>
<evidence type="ECO:0000313" key="2">
    <source>
        <dbReference type="Proteomes" id="UP000005396"/>
    </source>
</evidence>
<protein>
    <submittedName>
        <fullName evidence="1">Uncharacterized protein</fullName>
    </submittedName>
</protein>
<dbReference type="PaxDb" id="411902-CLOBOL_03230"/>
<dbReference type="HOGENOM" id="CLU_3342189_0_0_9"/>